<dbReference type="PANTHER" id="PTHR43546:SF3">
    <property type="entry name" value="UPF0173 METAL-DEPENDENT HYDROLASE MJ1163"/>
    <property type="match status" value="1"/>
</dbReference>
<feature type="region of interest" description="Disordered" evidence="1">
    <location>
        <begin position="336"/>
        <end position="362"/>
    </location>
</feature>
<dbReference type="PANTHER" id="PTHR43546">
    <property type="entry name" value="UPF0173 METAL-DEPENDENT HYDROLASE MJ1163-RELATED"/>
    <property type="match status" value="1"/>
</dbReference>
<name>A0A839PX78_9MICO</name>
<dbReference type="InterPro" id="IPR036866">
    <property type="entry name" value="RibonucZ/Hydroxyglut_hydro"/>
</dbReference>
<dbReference type="SUPFAM" id="SSF56281">
    <property type="entry name" value="Metallo-hydrolase/oxidoreductase"/>
    <property type="match status" value="1"/>
</dbReference>
<evidence type="ECO:0000313" key="4">
    <source>
        <dbReference type="Proteomes" id="UP000590811"/>
    </source>
</evidence>
<keyword evidence="2" id="KW-0732">Signal</keyword>
<feature type="signal peptide" evidence="2">
    <location>
        <begin position="1"/>
        <end position="30"/>
    </location>
</feature>
<evidence type="ECO:0000256" key="1">
    <source>
        <dbReference type="SAM" id="MobiDB-lite"/>
    </source>
</evidence>
<comment type="caution">
    <text evidence="3">The sequence shown here is derived from an EMBL/GenBank/DDBJ whole genome shotgun (WGS) entry which is preliminary data.</text>
</comment>
<dbReference type="InterPro" id="IPR050114">
    <property type="entry name" value="UPF0173_UPF0282_UlaG_hydrolase"/>
</dbReference>
<proteinExistence type="predicted"/>
<organism evidence="3 4">
    <name type="scientific">Terracoccus luteus</name>
    <dbReference type="NCBI Taxonomy" id="53356"/>
    <lineage>
        <taxon>Bacteria</taxon>
        <taxon>Bacillati</taxon>
        <taxon>Actinomycetota</taxon>
        <taxon>Actinomycetes</taxon>
        <taxon>Micrococcales</taxon>
        <taxon>Intrasporangiaceae</taxon>
        <taxon>Terracoccus</taxon>
    </lineage>
</organism>
<gene>
    <name evidence="3" type="ORF">FHW14_001789</name>
</gene>
<evidence type="ECO:0000313" key="3">
    <source>
        <dbReference type="EMBL" id="MBB2986635.1"/>
    </source>
</evidence>
<evidence type="ECO:0000256" key="2">
    <source>
        <dbReference type="SAM" id="SignalP"/>
    </source>
</evidence>
<accession>A0A839PX78</accession>
<feature type="compositionally biased region" description="Pro residues" evidence="1">
    <location>
        <begin position="340"/>
        <end position="350"/>
    </location>
</feature>
<dbReference type="AlphaFoldDB" id="A0A839PX78"/>
<dbReference type="PROSITE" id="PS51318">
    <property type="entry name" value="TAT"/>
    <property type="match status" value="1"/>
</dbReference>
<protein>
    <recommendedName>
        <fullName evidence="5">L-ascorbate metabolism protein UlaG (Beta-lactamase superfamily)</fullName>
    </recommendedName>
</protein>
<dbReference type="EMBL" id="JACHVT010000003">
    <property type="protein sequence ID" value="MBB2986635.1"/>
    <property type="molecule type" value="Genomic_DNA"/>
</dbReference>
<dbReference type="Proteomes" id="UP000590811">
    <property type="component" value="Unassembled WGS sequence"/>
</dbReference>
<dbReference type="InterPro" id="IPR006311">
    <property type="entry name" value="TAT_signal"/>
</dbReference>
<dbReference type="RefSeq" id="WP_184509757.1">
    <property type="nucleotide sequence ID" value="NZ_JACHVT010000003.1"/>
</dbReference>
<feature type="chain" id="PRO_5032402311" description="L-ascorbate metabolism protein UlaG (Beta-lactamase superfamily)" evidence="2">
    <location>
        <begin position="31"/>
        <end position="362"/>
    </location>
</feature>
<reference evidence="3 4" key="1">
    <citation type="submission" date="2020-08" db="EMBL/GenBank/DDBJ databases">
        <title>Genomic Encyclopedia of Type Strains, Phase IV (KMG-V): Genome sequencing to study the core and pangenomes of soil and plant-associated prokaryotes.</title>
        <authorList>
            <person name="Whitman W."/>
        </authorList>
    </citation>
    <scope>NUCLEOTIDE SEQUENCE [LARGE SCALE GENOMIC DNA]</scope>
    <source>
        <strain evidence="3 4">B3ACCR2</strain>
    </source>
</reference>
<sequence length="362" mass="38606">MSTISRRTALVGASGLAAATAVGAPQGATAAQGARGAKPGMPKNIRMTWFGISNWHYQIGDIGILLDGAVGYPASTPNPEVVTKVRTALQKTGSIEYVLLGHLHGDHSVDTPEWVKQTGATLIGSAAACEEARAYGVPDHLLRPVKGGERFQLSRYVEMHVVKWVHSVSVGEVSDLDGGIETFGFVLKVQTPAKELTMFFSDSGAGGSELTKEHVVDGENRGAPLSNLGLAMKAAGLSTFEIWQPGPESRVVTQARVLVPTYQPKYLMPHHLGARGGFNLFGGLHYAFKPEEVPKLMSVLDDFDVPLVPPVNYFDAWVYDRNGLRSVDNARVKVSLGLPPEGPGPNPQGPNPRAGDLEGPDD</sequence>
<dbReference type="Gene3D" id="3.60.15.10">
    <property type="entry name" value="Ribonuclease Z/Hydroxyacylglutathione hydrolase-like"/>
    <property type="match status" value="1"/>
</dbReference>
<evidence type="ECO:0008006" key="5">
    <source>
        <dbReference type="Google" id="ProtNLM"/>
    </source>
</evidence>